<feature type="compositionally biased region" description="Polar residues" evidence="4">
    <location>
        <begin position="176"/>
        <end position="187"/>
    </location>
</feature>
<evidence type="ECO:0000256" key="3">
    <source>
        <dbReference type="RuleBase" id="RU003616"/>
    </source>
</evidence>
<evidence type="ECO:0000256" key="2">
    <source>
        <dbReference type="PROSITE-ProRule" id="PRU00285"/>
    </source>
</evidence>
<feature type="region of interest" description="Disordered" evidence="4">
    <location>
        <begin position="176"/>
        <end position="195"/>
    </location>
</feature>
<dbReference type="AlphaFoldDB" id="A0A8H7WJ92"/>
<dbReference type="InterPro" id="IPR031107">
    <property type="entry name" value="Small_HSP"/>
</dbReference>
<dbReference type="Gene3D" id="2.60.40.790">
    <property type="match status" value="1"/>
</dbReference>
<evidence type="ECO:0000256" key="4">
    <source>
        <dbReference type="SAM" id="MobiDB-lite"/>
    </source>
</evidence>
<proteinExistence type="inferred from homology"/>
<dbReference type="InterPro" id="IPR002068">
    <property type="entry name" value="A-crystallin/Hsp20_dom"/>
</dbReference>
<evidence type="ECO:0000313" key="7">
    <source>
        <dbReference type="Proteomes" id="UP000664132"/>
    </source>
</evidence>
<keyword evidence="7" id="KW-1185">Reference proteome</keyword>
<protein>
    <recommendedName>
        <fullName evidence="5">SHSP domain-containing protein</fullName>
    </recommendedName>
</protein>
<dbReference type="Proteomes" id="UP000664132">
    <property type="component" value="Unassembled WGS sequence"/>
</dbReference>
<evidence type="ECO:0000259" key="5">
    <source>
        <dbReference type="PROSITE" id="PS01031"/>
    </source>
</evidence>
<organism evidence="6 7">
    <name type="scientific">Cadophora malorum</name>
    <dbReference type="NCBI Taxonomy" id="108018"/>
    <lineage>
        <taxon>Eukaryota</taxon>
        <taxon>Fungi</taxon>
        <taxon>Dikarya</taxon>
        <taxon>Ascomycota</taxon>
        <taxon>Pezizomycotina</taxon>
        <taxon>Leotiomycetes</taxon>
        <taxon>Helotiales</taxon>
        <taxon>Ploettnerulaceae</taxon>
        <taxon>Cadophora</taxon>
    </lineage>
</organism>
<dbReference type="Pfam" id="PF00011">
    <property type="entry name" value="HSP20"/>
    <property type="match status" value="1"/>
</dbReference>
<accession>A0A8H7WJ92</accession>
<dbReference type="CDD" id="cd06464">
    <property type="entry name" value="ACD_sHsps-like"/>
    <property type="match status" value="1"/>
</dbReference>
<evidence type="ECO:0000313" key="6">
    <source>
        <dbReference type="EMBL" id="KAG4425845.1"/>
    </source>
</evidence>
<sequence length="252" mass="27761">MQSARTTTLKLKQPLKQSLKRLTPHQSRKMSFFPGSFFASPSANNTSFHPLFRLLDDFEQHSRNTGTGNEGRHSRSIMKSFTPKFDVKELADAYELHGDLPGIEQKDVEIEFTDVQTITVRGRTERSYTSGTPPSGFIEGSASPAAIEGSEQSNKPAAHKATVEDEDAVMVTDPAANNNTDVATTGKDNAKEEPKAKYWVSERSVGEFSRSFTFPVRVDQEAVTASMKNGVLSITVPKAKKHESKKISITAH</sequence>
<comment type="caution">
    <text evidence="6">The sequence shown here is derived from an EMBL/GenBank/DDBJ whole genome shotgun (WGS) entry which is preliminary data.</text>
</comment>
<gene>
    <name evidence="6" type="ORF">IFR04_001052</name>
</gene>
<comment type="similarity">
    <text evidence="2 3">Belongs to the small heat shock protein (HSP20) family.</text>
</comment>
<keyword evidence="1" id="KW-0346">Stress response</keyword>
<name>A0A8H7WJ92_9HELO</name>
<evidence type="ECO:0000256" key="1">
    <source>
        <dbReference type="ARBA" id="ARBA00023016"/>
    </source>
</evidence>
<reference evidence="6" key="1">
    <citation type="submission" date="2021-02" db="EMBL/GenBank/DDBJ databases">
        <title>Genome sequence Cadophora malorum strain M34.</title>
        <authorList>
            <person name="Stefanovic E."/>
            <person name="Vu D."/>
            <person name="Scully C."/>
            <person name="Dijksterhuis J."/>
            <person name="Roader J."/>
            <person name="Houbraken J."/>
        </authorList>
    </citation>
    <scope>NUCLEOTIDE SEQUENCE</scope>
    <source>
        <strain evidence="6">M34</strain>
    </source>
</reference>
<feature type="domain" description="SHSP" evidence="5">
    <location>
        <begin position="76"/>
        <end position="252"/>
    </location>
</feature>
<dbReference type="SUPFAM" id="SSF49764">
    <property type="entry name" value="HSP20-like chaperones"/>
    <property type="match status" value="1"/>
</dbReference>
<feature type="region of interest" description="Disordered" evidence="4">
    <location>
        <begin position="123"/>
        <end position="160"/>
    </location>
</feature>
<dbReference type="OrthoDB" id="1431247at2759"/>
<dbReference type="InterPro" id="IPR008978">
    <property type="entry name" value="HSP20-like_chaperone"/>
</dbReference>
<dbReference type="PROSITE" id="PS01031">
    <property type="entry name" value="SHSP"/>
    <property type="match status" value="1"/>
</dbReference>
<dbReference type="PANTHER" id="PTHR11527">
    <property type="entry name" value="HEAT-SHOCK PROTEIN 20 FAMILY MEMBER"/>
    <property type="match status" value="1"/>
</dbReference>
<dbReference type="EMBL" id="JAFJYH010000007">
    <property type="protein sequence ID" value="KAG4425845.1"/>
    <property type="molecule type" value="Genomic_DNA"/>
</dbReference>